<keyword evidence="2" id="KW-1185">Reference proteome</keyword>
<dbReference type="EMBL" id="MF782455">
    <property type="protein sequence ID" value="ATZ80590.1"/>
    <property type="molecule type" value="Genomic_DNA"/>
</dbReference>
<reference evidence="1" key="1">
    <citation type="journal article" date="2017" name="Elife">
        <title>The kinetoplastid-infecting Bodo saltans virus (BsV), a window into the most abundant giant viruses in the sea.</title>
        <authorList>
            <person name="Deeg C.M."/>
            <person name="Chow C.-E.T."/>
            <person name="Suttle C.A."/>
        </authorList>
    </citation>
    <scope>NUCLEOTIDE SEQUENCE</scope>
    <source>
        <strain evidence="1">NG1</strain>
    </source>
</reference>
<evidence type="ECO:0000313" key="2">
    <source>
        <dbReference type="Proteomes" id="UP000240325"/>
    </source>
</evidence>
<sequence>MSLYIDGAYGPVDVYPMPLAAPVSLIAPRFPIVTPIFVDAEPIITVRRPVIVTTAVNATVSEVATTIQTPFGTRLLGSETHSPFGQPFGQPFGLPFVTPICHFYC</sequence>
<organism evidence="1">
    <name type="scientific">Bodo saltans virus</name>
    <dbReference type="NCBI Taxonomy" id="2024608"/>
    <lineage>
        <taxon>Viruses</taxon>
        <taxon>Varidnaviria</taxon>
        <taxon>Bamfordvirae</taxon>
        <taxon>Nucleocytoviricota</taxon>
        <taxon>Megaviricetes</taxon>
        <taxon>Imitervirales</taxon>
        <taxon>Mimiviridae</taxon>
        <taxon>Klosneuvirinae</taxon>
        <taxon>Theiavirus</taxon>
        <taxon>Theiavirus salishense</taxon>
    </lineage>
</organism>
<proteinExistence type="predicted"/>
<protein>
    <submittedName>
        <fullName evidence="1">Uncharacterized protein</fullName>
    </submittedName>
</protein>
<gene>
    <name evidence="1" type="ORF">BMW23_0543</name>
</gene>
<accession>A0A2H4UUI8</accession>
<dbReference type="Proteomes" id="UP000240325">
    <property type="component" value="Segment"/>
</dbReference>
<evidence type="ECO:0000313" key="1">
    <source>
        <dbReference type="EMBL" id="ATZ80590.1"/>
    </source>
</evidence>
<name>A0A2H4UUI8_9VIRU</name>